<gene>
    <name evidence="1" type="ORF">GCM10011450_14630</name>
</gene>
<keyword evidence="2" id="KW-1185">Reference proteome</keyword>
<protein>
    <submittedName>
        <fullName evidence="1">Alpha/beta hydrolase</fullName>
    </submittedName>
</protein>
<dbReference type="GO" id="GO:0016787">
    <property type="term" value="F:hydrolase activity"/>
    <property type="evidence" value="ECO:0007669"/>
    <property type="project" value="UniProtKB-KW"/>
</dbReference>
<reference evidence="1" key="2">
    <citation type="submission" date="2020-09" db="EMBL/GenBank/DDBJ databases">
        <authorList>
            <person name="Sun Q."/>
            <person name="Kim S."/>
        </authorList>
    </citation>
    <scope>NUCLEOTIDE SEQUENCE</scope>
    <source>
        <strain evidence="1">KCTC 23732</strain>
    </source>
</reference>
<dbReference type="Gene3D" id="3.40.50.1820">
    <property type="entry name" value="alpha/beta hydrolase"/>
    <property type="match status" value="1"/>
</dbReference>
<accession>A0A918MYM2</accession>
<organism evidence="1 2">
    <name type="scientific">Advenella faeciporci</name>
    <dbReference type="NCBI Taxonomy" id="797535"/>
    <lineage>
        <taxon>Bacteria</taxon>
        <taxon>Pseudomonadati</taxon>
        <taxon>Pseudomonadota</taxon>
        <taxon>Betaproteobacteria</taxon>
        <taxon>Burkholderiales</taxon>
        <taxon>Alcaligenaceae</taxon>
    </lineage>
</organism>
<proteinExistence type="predicted"/>
<dbReference type="Proteomes" id="UP000608345">
    <property type="component" value="Unassembled WGS sequence"/>
</dbReference>
<dbReference type="SUPFAM" id="SSF53474">
    <property type="entry name" value="alpha/beta-Hydrolases"/>
    <property type="match status" value="1"/>
</dbReference>
<reference evidence="1" key="1">
    <citation type="journal article" date="2014" name="Int. J. Syst. Evol. Microbiol.">
        <title>Complete genome sequence of Corynebacterium casei LMG S-19264T (=DSM 44701T), isolated from a smear-ripened cheese.</title>
        <authorList>
            <consortium name="US DOE Joint Genome Institute (JGI-PGF)"/>
            <person name="Walter F."/>
            <person name="Albersmeier A."/>
            <person name="Kalinowski J."/>
            <person name="Ruckert C."/>
        </authorList>
    </citation>
    <scope>NUCLEOTIDE SEQUENCE</scope>
    <source>
        <strain evidence="1">KCTC 23732</strain>
    </source>
</reference>
<dbReference type="AlphaFoldDB" id="A0A918MYM2"/>
<evidence type="ECO:0000313" key="2">
    <source>
        <dbReference type="Proteomes" id="UP000608345"/>
    </source>
</evidence>
<dbReference type="RefSeq" id="WP_189384836.1">
    <property type="nucleotide sequence ID" value="NZ_BAABFY010000003.1"/>
</dbReference>
<name>A0A918MYM2_9BURK</name>
<comment type="caution">
    <text evidence="1">The sequence shown here is derived from an EMBL/GenBank/DDBJ whole genome shotgun (WGS) entry which is preliminary data.</text>
</comment>
<evidence type="ECO:0000313" key="1">
    <source>
        <dbReference type="EMBL" id="GGW85699.1"/>
    </source>
</evidence>
<sequence>MKHEIEQQWIHVSYKETSKFTETYGFVGSQGTVNLEGVLIKPKDQRGKTVFLMMHPTSTLQLLPLPNAMAGAGYPVLCMGSRYVKNDSALIYEKILLDLGACVRYAKEQLGFEKVILLGWSGGGSLSLFYQSQAQNPTITHTPTGDVVDAKAAGLIPADGIVLEAAHRARARCLSEWIDPSVTDELNPDKRNPEFDLYSPSRNIQLPYPQEWLHAYRQAQLARVRRITDWVQDTLDMLKKRNTAEIERCFVTHRTMAEPRFLDGSIDPNDRKIGHCYMGIPETVNTGPVGLARFSTLRSWMSQWSIDHSRADGESCARQVTVPLLAIEHSADDAVPQPDIGLMYQACNSADKEMHCIQGANHYFKGQPDELATAITLITGWIQRHGW</sequence>
<keyword evidence="1" id="KW-0378">Hydrolase</keyword>
<dbReference type="EMBL" id="BMYS01000008">
    <property type="protein sequence ID" value="GGW85699.1"/>
    <property type="molecule type" value="Genomic_DNA"/>
</dbReference>
<dbReference type="InterPro" id="IPR029058">
    <property type="entry name" value="AB_hydrolase_fold"/>
</dbReference>